<evidence type="ECO:0000313" key="7">
    <source>
        <dbReference type="Proteomes" id="UP000251995"/>
    </source>
</evidence>
<evidence type="ECO:0000256" key="3">
    <source>
        <dbReference type="ARBA" id="ARBA00022840"/>
    </source>
</evidence>
<keyword evidence="7" id="KW-1185">Reference proteome</keyword>
<feature type="domain" description="Carboxyltransferase" evidence="4">
    <location>
        <begin position="4"/>
        <end position="193"/>
    </location>
</feature>
<dbReference type="Pfam" id="PF02682">
    <property type="entry name" value="CT_C_D"/>
    <property type="match status" value="1"/>
</dbReference>
<name>A0A344UW33_9ACTN</name>
<dbReference type="InterPro" id="IPR003778">
    <property type="entry name" value="CT_A_B"/>
</dbReference>
<dbReference type="KEGG" id="acij:JS278_02340"/>
<evidence type="ECO:0000313" key="6">
    <source>
        <dbReference type="EMBL" id="AXE39481.1"/>
    </source>
</evidence>
<dbReference type="Gene3D" id="2.40.100.10">
    <property type="entry name" value="Cyclophilin-like"/>
    <property type="match status" value="2"/>
</dbReference>
<protein>
    <submittedName>
        <fullName evidence="6">KipI antagonist</fullName>
    </submittedName>
</protein>
<dbReference type="SMART" id="SM00797">
    <property type="entry name" value="AHS2"/>
    <property type="match status" value="1"/>
</dbReference>
<dbReference type="RefSeq" id="WP_245935101.1">
    <property type="nucleotide sequence ID" value="NZ_CP025198.1"/>
</dbReference>
<dbReference type="Gene3D" id="3.30.1360.40">
    <property type="match status" value="1"/>
</dbReference>
<evidence type="ECO:0000256" key="1">
    <source>
        <dbReference type="ARBA" id="ARBA00022741"/>
    </source>
</evidence>
<dbReference type="EMBL" id="CP025198">
    <property type="protein sequence ID" value="AXE39481.1"/>
    <property type="molecule type" value="Genomic_DNA"/>
</dbReference>
<accession>A0A344UW33</accession>
<organism evidence="6 7">
    <name type="scientific">Acidipropionibacterium virtanenii</name>
    <dbReference type="NCBI Taxonomy" id="2057246"/>
    <lineage>
        <taxon>Bacteria</taxon>
        <taxon>Bacillati</taxon>
        <taxon>Actinomycetota</taxon>
        <taxon>Actinomycetes</taxon>
        <taxon>Propionibacteriales</taxon>
        <taxon>Propionibacteriaceae</taxon>
        <taxon>Acidipropionibacterium</taxon>
    </lineage>
</organism>
<feature type="domain" description="Carboxyltransferase" evidence="5">
    <location>
        <begin position="249"/>
        <end position="517"/>
    </location>
</feature>
<dbReference type="InterPro" id="IPR003833">
    <property type="entry name" value="CT_C_D"/>
</dbReference>
<reference evidence="6 7" key="1">
    <citation type="submission" date="2017-12" db="EMBL/GenBank/DDBJ databases">
        <title>The whole genome sequence of the Acidipropionibacterium virtanenii sp. nov. type strain JS278.</title>
        <authorList>
            <person name="Laine P."/>
            <person name="Deptula P."/>
            <person name="Varmanen P."/>
            <person name="Auvinen P."/>
        </authorList>
    </citation>
    <scope>NUCLEOTIDE SEQUENCE [LARGE SCALE GENOMIC DNA]</scope>
    <source>
        <strain evidence="6 7">JS278</strain>
    </source>
</reference>
<dbReference type="NCBIfam" id="TIGR00724">
    <property type="entry name" value="urea_amlyse_rel"/>
    <property type="match status" value="1"/>
</dbReference>
<gene>
    <name evidence="6" type="primary">kipA</name>
    <name evidence="6" type="ORF">JS278_02340</name>
</gene>
<evidence type="ECO:0000256" key="2">
    <source>
        <dbReference type="ARBA" id="ARBA00022801"/>
    </source>
</evidence>
<dbReference type="Proteomes" id="UP000251995">
    <property type="component" value="Chromosome"/>
</dbReference>
<dbReference type="SMART" id="SM00796">
    <property type="entry name" value="AHS1"/>
    <property type="match status" value="1"/>
</dbReference>
<keyword evidence="3" id="KW-0067">ATP-binding</keyword>
<dbReference type="PANTHER" id="PTHR43309:SF3">
    <property type="entry name" value="5-OXOPROLINASE SUBUNIT C"/>
    <property type="match status" value="1"/>
</dbReference>
<dbReference type="SUPFAM" id="SSF50891">
    <property type="entry name" value="Cyclophilin-like"/>
    <property type="match status" value="2"/>
</dbReference>
<proteinExistence type="predicted"/>
<sequence length="517" mass="53670">MSDLDIRPVGARALLVDLGDLQRVLALHDELTARPGPGQLEVLAAATTVLVRADTPASARALAGHVRGLDLDRAVDRDDALVTLEVCYDGEDLDAVAEQLGMSRDGVIEAHTGQLWTAAFGGFAPGFTYCVGENHRLDVPRRPSPRTAVPAGAVGLAGQFSAAYPRTTPGGWQLIGRTAAPLWDVSRASPALVVPGNRVRYQAVREAATVVDPAPVTAATAGPGPAGLAVVATGMQSLVTDLGRPGYADMGAAESGAMDRGSARLANAVVGNPPAAAVIESLAGGLVVRAVGARTVAVTGARSPLRVDPAGSRRRPWNPDHNAPVLLDDGDILTVGAPTRGLRNYLAVKGGLEVPRVLGSAATDVMSGLGPSPLRADDLLAVGRPVWNGFGRQEMDATPIPEGHVVARLRPGPRDDWFDADALASLTSQRWVVSGESNRIGLRLEGEPLRRRHQGELASEPTVAGAVQVPTGGLPVIFMRDHPVTGGYPVIAVVEPSDLDVLAQLPPGAILGFDVHI</sequence>
<evidence type="ECO:0000259" key="5">
    <source>
        <dbReference type="SMART" id="SM00797"/>
    </source>
</evidence>
<keyword evidence="2" id="KW-0378">Hydrolase</keyword>
<dbReference type="AlphaFoldDB" id="A0A344UW33"/>
<dbReference type="SUPFAM" id="SSF160467">
    <property type="entry name" value="PH0987 N-terminal domain-like"/>
    <property type="match status" value="1"/>
</dbReference>
<evidence type="ECO:0000259" key="4">
    <source>
        <dbReference type="SMART" id="SM00796"/>
    </source>
</evidence>
<dbReference type="PANTHER" id="PTHR43309">
    <property type="entry name" value="5-OXOPROLINASE SUBUNIT C"/>
    <property type="match status" value="1"/>
</dbReference>
<dbReference type="InterPro" id="IPR052708">
    <property type="entry name" value="PxpC"/>
</dbReference>
<dbReference type="GO" id="GO:0005524">
    <property type="term" value="F:ATP binding"/>
    <property type="evidence" value="ECO:0007669"/>
    <property type="project" value="UniProtKB-KW"/>
</dbReference>
<dbReference type="GO" id="GO:0016787">
    <property type="term" value="F:hydrolase activity"/>
    <property type="evidence" value="ECO:0007669"/>
    <property type="project" value="UniProtKB-KW"/>
</dbReference>
<keyword evidence="1" id="KW-0547">Nucleotide-binding</keyword>
<dbReference type="Pfam" id="PF02626">
    <property type="entry name" value="CT_A_B"/>
    <property type="match status" value="1"/>
</dbReference>
<dbReference type="InterPro" id="IPR029000">
    <property type="entry name" value="Cyclophilin-like_dom_sf"/>
</dbReference>